<dbReference type="PANTHER" id="PTHR47178:SF5">
    <property type="entry name" value="FAD-BINDING DOMAIN-CONTAINING PROTEIN"/>
    <property type="match status" value="1"/>
</dbReference>
<keyword evidence="3" id="KW-0560">Oxidoreductase</keyword>
<dbReference type="AlphaFoldDB" id="W5WJZ8"/>
<name>W5WJZ8_9PSEU</name>
<dbReference type="InterPro" id="IPR002938">
    <property type="entry name" value="FAD-bd"/>
</dbReference>
<dbReference type="STRING" id="1449976.KALB_5142"/>
<dbReference type="Gene3D" id="3.50.50.60">
    <property type="entry name" value="FAD/NAD(P)-binding domain"/>
    <property type="match status" value="1"/>
</dbReference>
<organism evidence="6 7">
    <name type="scientific">Kutzneria albida DSM 43870</name>
    <dbReference type="NCBI Taxonomy" id="1449976"/>
    <lineage>
        <taxon>Bacteria</taxon>
        <taxon>Bacillati</taxon>
        <taxon>Actinomycetota</taxon>
        <taxon>Actinomycetes</taxon>
        <taxon>Pseudonocardiales</taxon>
        <taxon>Pseudonocardiaceae</taxon>
        <taxon>Kutzneria</taxon>
    </lineage>
</organism>
<dbReference type="GO" id="GO:0071949">
    <property type="term" value="F:FAD binding"/>
    <property type="evidence" value="ECO:0007669"/>
    <property type="project" value="InterPro"/>
</dbReference>
<proteinExistence type="predicted"/>
<keyword evidence="4" id="KW-0503">Monooxygenase</keyword>
<dbReference type="RefSeq" id="WP_025358513.1">
    <property type="nucleotide sequence ID" value="NZ_CP007155.1"/>
</dbReference>
<feature type="domain" description="FAD-binding" evidence="5">
    <location>
        <begin position="2"/>
        <end position="318"/>
    </location>
</feature>
<keyword evidence="1" id="KW-0285">Flavoprotein</keyword>
<dbReference type="HOGENOM" id="CLU_009665_3_0_11"/>
<evidence type="ECO:0000259" key="5">
    <source>
        <dbReference type="Pfam" id="PF01494"/>
    </source>
</evidence>
<protein>
    <recommendedName>
        <fullName evidence="5">FAD-binding domain-containing protein</fullName>
    </recommendedName>
</protein>
<dbReference type="KEGG" id="kal:KALB_5142"/>
<dbReference type="PRINTS" id="PR00420">
    <property type="entry name" value="RNGMNOXGNASE"/>
</dbReference>
<reference evidence="6 7" key="1">
    <citation type="journal article" date="2014" name="BMC Genomics">
        <title>Complete genome sequence of producer of the glycopeptide antibiotic Aculeximycin Kutzneria albida DSM 43870T, a representative of minor genus of Pseudonocardiaceae.</title>
        <authorList>
            <person name="Rebets Y."/>
            <person name="Tokovenko B."/>
            <person name="Lushchyk I."/>
            <person name="Ruckert C."/>
            <person name="Zaburannyi N."/>
            <person name="Bechthold A."/>
            <person name="Kalinowski J."/>
            <person name="Luzhetskyy A."/>
        </authorList>
    </citation>
    <scope>NUCLEOTIDE SEQUENCE [LARGE SCALE GENOMIC DNA]</scope>
    <source>
        <strain evidence="6">DSM 43870</strain>
    </source>
</reference>
<accession>W5WJZ8</accession>
<evidence type="ECO:0000313" key="6">
    <source>
        <dbReference type="EMBL" id="AHH98504.1"/>
    </source>
</evidence>
<dbReference type="GO" id="GO:0004497">
    <property type="term" value="F:monooxygenase activity"/>
    <property type="evidence" value="ECO:0007669"/>
    <property type="project" value="UniProtKB-KW"/>
</dbReference>
<evidence type="ECO:0000313" key="7">
    <source>
        <dbReference type="Proteomes" id="UP000019225"/>
    </source>
</evidence>
<sequence length="354" mass="37662">MHVVIIGSGIGGLCLAQGLRSAGVAVTVCERDAAVDDRYQGYRIGLNQHGLQALADCLPPRLYELVESTCGDQIGTRPVTDEQLRQTSDLGWVAGGTVADRRVLRHVLLTGLDADLRFGKQFTRYEELPDGTVRAEFADGTSTVADVLVGADGIGSAVRRQLLPHAVITDTGVRCLLGRTELTDRFARLVPGAGKVAIGPNATLMLGKMAFRRRPDQLAAQLPATADYLRWVLMVPSGQPTIDAATLTADWHPELRAVIAEQTTSSLISIRSAEPVPAWRPGPVTLLGDAIHTMSPSGGSGGNTALRDANLLRRKLIDSGRAGIGDYEAHMREYGFAAVAASLAALPTFVPQLT</sequence>
<dbReference type="eggNOG" id="COG0654">
    <property type="taxonomic scope" value="Bacteria"/>
</dbReference>
<evidence type="ECO:0000256" key="4">
    <source>
        <dbReference type="ARBA" id="ARBA00023033"/>
    </source>
</evidence>
<dbReference type="Pfam" id="PF01494">
    <property type="entry name" value="FAD_binding_3"/>
    <property type="match status" value="1"/>
</dbReference>
<evidence type="ECO:0000256" key="1">
    <source>
        <dbReference type="ARBA" id="ARBA00022630"/>
    </source>
</evidence>
<dbReference type="OrthoDB" id="3322136at2"/>
<dbReference type="EMBL" id="CP007155">
    <property type="protein sequence ID" value="AHH98504.1"/>
    <property type="molecule type" value="Genomic_DNA"/>
</dbReference>
<dbReference type="SUPFAM" id="SSF51905">
    <property type="entry name" value="FAD/NAD(P)-binding domain"/>
    <property type="match status" value="1"/>
</dbReference>
<gene>
    <name evidence="6" type="ORF">KALB_5142</name>
</gene>
<evidence type="ECO:0000256" key="2">
    <source>
        <dbReference type="ARBA" id="ARBA00022827"/>
    </source>
</evidence>
<dbReference type="PANTHER" id="PTHR47178">
    <property type="entry name" value="MONOOXYGENASE, FAD-BINDING"/>
    <property type="match status" value="1"/>
</dbReference>
<dbReference type="InterPro" id="IPR036188">
    <property type="entry name" value="FAD/NAD-bd_sf"/>
</dbReference>
<dbReference type="Proteomes" id="UP000019225">
    <property type="component" value="Chromosome"/>
</dbReference>
<keyword evidence="2" id="KW-0274">FAD</keyword>
<keyword evidence="7" id="KW-1185">Reference proteome</keyword>
<dbReference type="PATRIC" id="fig|1449976.3.peg.5163"/>
<evidence type="ECO:0000256" key="3">
    <source>
        <dbReference type="ARBA" id="ARBA00023002"/>
    </source>
</evidence>